<dbReference type="RefSeq" id="WP_197527111.1">
    <property type="nucleotide sequence ID" value="NZ_CP036291.1"/>
</dbReference>
<dbReference type="EMBL" id="CP036291">
    <property type="protein sequence ID" value="QDU91401.1"/>
    <property type="molecule type" value="Genomic_DNA"/>
</dbReference>
<proteinExistence type="predicted"/>
<dbReference type="AlphaFoldDB" id="A0A518DIU1"/>
<dbReference type="Proteomes" id="UP000317429">
    <property type="component" value="Chromosome"/>
</dbReference>
<keyword evidence="1" id="KW-1133">Transmembrane helix</keyword>
<reference evidence="2 3" key="1">
    <citation type="submission" date="2019-02" db="EMBL/GenBank/DDBJ databases">
        <title>Deep-cultivation of Planctomycetes and their phenomic and genomic characterization uncovers novel biology.</title>
        <authorList>
            <person name="Wiegand S."/>
            <person name="Jogler M."/>
            <person name="Boedeker C."/>
            <person name="Pinto D."/>
            <person name="Vollmers J."/>
            <person name="Rivas-Marin E."/>
            <person name="Kohn T."/>
            <person name="Peeters S.H."/>
            <person name="Heuer A."/>
            <person name="Rast P."/>
            <person name="Oberbeckmann S."/>
            <person name="Bunk B."/>
            <person name="Jeske O."/>
            <person name="Meyerdierks A."/>
            <person name="Storesund J.E."/>
            <person name="Kallscheuer N."/>
            <person name="Luecker S."/>
            <person name="Lage O.M."/>
            <person name="Pohl T."/>
            <person name="Merkel B.J."/>
            <person name="Hornburger P."/>
            <person name="Mueller R.-W."/>
            <person name="Bruemmer F."/>
            <person name="Labrenz M."/>
            <person name="Spormann A.M."/>
            <person name="Op den Camp H."/>
            <person name="Overmann J."/>
            <person name="Amann R."/>
            <person name="Jetten M.S.M."/>
            <person name="Mascher T."/>
            <person name="Medema M.H."/>
            <person name="Devos D.P."/>
            <person name="Kaster A.-K."/>
            <person name="Ovreas L."/>
            <person name="Rohde M."/>
            <person name="Galperin M.Y."/>
            <person name="Jogler C."/>
        </authorList>
    </citation>
    <scope>NUCLEOTIDE SEQUENCE [LARGE SCALE GENOMIC DNA]</scope>
    <source>
        <strain evidence="2 3">Pla175</strain>
    </source>
</reference>
<sequence>MSLPDSTLASPRSVVPQKSPTTVYTVMLVLSLLAVIVGLVFLYLEWQRYAQ</sequence>
<evidence type="ECO:0000256" key="1">
    <source>
        <dbReference type="SAM" id="Phobius"/>
    </source>
</evidence>
<keyword evidence="3" id="KW-1185">Reference proteome</keyword>
<accession>A0A518DIU1</accession>
<dbReference type="KEGG" id="pnd:Pla175_48230"/>
<name>A0A518DIU1_9BACT</name>
<keyword evidence="1" id="KW-0472">Membrane</keyword>
<gene>
    <name evidence="2" type="ORF">Pla175_48230</name>
</gene>
<evidence type="ECO:0000313" key="2">
    <source>
        <dbReference type="EMBL" id="QDU91401.1"/>
    </source>
</evidence>
<organism evidence="2 3">
    <name type="scientific">Pirellulimonas nuda</name>
    <dbReference type="NCBI Taxonomy" id="2528009"/>
    <lineage>
        <taxon>Bacteria</taxon>
        <taxon>Pseudomonadati</taxon>
        <taxon>Planctomycetota</taxon>
        <taxon>Planctomycetia</taxon>
        <taxon>Pirellulales</taxon>
        <taxon>Lacipirellulaceae</taxon>
        <taxon>Pirellulimonas</taxon>
    </lineage>
</organism>
<keyword evidence="1" id="KW-0812">Transmembrane</keyword>
<protein>
    <submittedName>
        <fullName evidence="2">Uncharacterized protein</fullName>
    </submittedName>
</protein>
<feature type="transmembrane region" description="Helical" evidence="1">
    <location>
        <begin position="23"/>
        <end position="44"/>
    </location>
</feature>
<evidence type="ECO:0000313" key="3">
    <source>
        <dbReference type="Proteomes" id="UP000317429"/>
    </source>
</evidence>